<feature type="region of interest" description="Disordered" evidence="1">
    <location>
        <begin position="108"/>
        <end position="136"/>
    </location>
</feature>
<sequence precursor="true">MVILGHRHIFSSISLAVAVLFLLSVSVHPAMAADSVNKMTTDCAGCSAGDLSSVPGFEGKKVPVTEIREVTQNRGTNVHPATNRMSSAAAAPATQLHQIGTVSLSVADPRTENSATAQGKQSATLQAATDGAGSSGDLPDAITANLSSEGFVFTSESEVHLYETTLTSDDFLSLNSSQKDTLAAAGFISASTDTIRSYRDVTYYTFANQTTGSEIYVMAIQQLDADGNAIGDRHYSVSPEFPLQSGASHAGTARTAAASTIDRNGSCFWNWVSVSLLIVVLIIDLAVLISSGTLADGDTFYFGEYRVIMDMEYDLGINIYRHGKTGSGLIRVKDYEIDRDVFYAAGILTGLVILILLAYEIYKLGVCMKWWDEISWDSVAWTYQERAGYAENGKTLPVALHDRIAIALPANTSADKNAAWVPDLTGAGGLVIKDTKNETLGNSTIQTWLFEADKEGPQQLTVRYTTTAPIPPDIPTTTFTLLLPVLPGNWKIAFVDNSSSRYGTGLYTSLAFDPAGTPHISSYDAGNGRIRYSSWNGTGWESGTVANSAGTYSTSLAFDKTGNPAISFGDGYHFGNLMFATKNGMNWETDTVAWGLAGDAGQDSSLAFDKNGVPHITYNDGQSYATLKYATRSGTNWETFEIDIGGFLGDTGYGSSLKFDDGGFPHVAYTNGKSYASLRYAENTGTGWDVTTVNNGGGLLESTGFTPSLAFDSKGFPHVSYYDASKKDHMYSSWWNGIGWVTETVDHVNDVGEFSSLAIDANNNPHISYYDASNHELRYATKIGDTWIKRTIDNDGKVGQFSSLALDPAGHPCIAYFDDTHHALKYAGWAA</sequence>
<dbReference type="Gene3D" id="2.40.128.190">
    <property type="match status" value="1"/>
</dbReference>
<evidence type="ECO:0000313" key="3">
    <source>
        <dbReference type="EMBL" id="ABS54674.1"/>
    </source>
</evidence>
<gene>
    <name evidence="3" type="ordered locus">Mboo_0150</name>
</gene>
<dbReference type="SUPFAM" id="SSF89372">
    <property type="entry name" value="Fucose-specific lectin"/>
    <property type="match status" value="1"/>
</dbReference>
<dbReference type="eggNOG" id="arCOG03561">
    <property type="taxonomic scope" value="Archaea"/>
</dbReference>
<reference evidence="4" key="1">
    <citation type="journal article" date="2015" name="Microbiology">
        <title>Genome of Methanoregula boonei 6A8 reveals adaptations to oligotrophic peatland environments.</title>
        <authorList>
            <person name="Braeuer S."/>
            <person name="Cadillo-Quiroz H."/>
            <person name="Kyrpides N."/>
            <person name="Woyke T."/>
            <person name="Goodwin L."/>
            <person name="Detter C."/>
            <person name="Podell S."/>
            <person name="Yavitt J.B."/>
            <person name="Zinder S.H."/>
        </authorList>
    </citation>
    <scope>NUCLEOTIDE SEQUENCE [LARGE SCALE GENOMIC DNA]</scope>
    <source>
        <strain evidence="4">DSM 21154 / JCM 14090 / 6A8</strain>
    </source>
</reference>
<evidence type="ECO:0000256" key="2">
    <source>
        <dbReference type="SAM" id="Phobius"/>
    </source>
</evidence>
<protein>
    <submittedName>
        <fullName evidence="3">Uncharacterized protein</fullName>
    </submittedName>
</protein>
<evidence type="ECO:0000313" key="4">
    <source>
        <dbReference type="Proteomes" id="UP000002408"/>
    </source>
</evidence>
<keyword evidence="4" id="KW-1185">Reference proteome</keyword>
<evidence type="ECO:0000256" key="1">
    <source>
        <dbReference type="SAM" id="MobiDB-lite"/>
    </source>
</evidence>
<name>A7I4L3_METB6</name>
<dbReference type="KEGG" id="mbn:Mboo_0150"/>
<dbReference type="AlphaFoldDB" id="A7I4L3"/>
<keyword evidence="2" id="KW-1133">Transmembrane helix</keyword>
<accession>A7I4L3</accession>
<organism evidence="3 4">
    <name type="scientific">Methanoregula boonei (strain DSM 21154 / JCM 14090 / 6A8)</name>
    <dbReference type="NCBI Taxonomy" id="456442"/>
    <lineage>
        <taxon>Archaea</taxon>
        <taxon>Methanobacteriati</taxon>
        <taxon>Methanobacteriota</taxon>
        <taxon>Stenosarchaea group</taxon>
        <taxon>Methanomicrobia</taxon>
        <taxon>Methanomicrobiales</taxon>
        <taxon>Methanoregulaceae</taxon>
        <taxon>Methanoregula</taxon>
    </lineage>
</organism>
<dbReference type="HOGENOM" id="CLU_341205_0_0_2"/>
<feature type="compositionally biased region" description="Polar residues" evidence="1">
    <location>
        <begin position="112"/>
        <end position="127"/>
    </location>
</feature>
<dbReference type="Proteomes" id="UP000002408">
    <property type="component" value="Chromosome"/>
</dbReference>
<dbReference type="EMBL" id="CP000780">
    <property type="protein sequence ID" value="ABS54674.1"/>
    <property type="molecule type" value="Genomic_DNA"/>
</dbReference>
<dbReference type="Gene3D" id="2.120.10.70">
    <property type="entry name" value="Fucose-specific lectin"/>
    <property type="match status" value="1"/>
</dbReference>
<keyword evidence="2" id="KW-0812">Transmembrane</keyword>
<proteinExistence type="predicted"/>
<feature type="transmembrane region" description="Helical" evidence="2">
    <location>
        <begin position="268"/>
        <end position="289"/>
    </location>
</feature>
<feature type="transmembrane region" description="Helical" evidence="2">
    <location>
        <begin position="341"/>
        <end position="359"/>
    </location>
</feature>
<keyword evidence="2" id="KW-0472">Membrane</keyword>